<dbReference type="VEuPathDB" id="FungiDB:PC110_g13459"/>
<proteinExistence type="predicted"/>
<dbReference type="EMBL" id="RCMK01000220">
    <property type="protein sequence ID" value="KAG2943089.1"/>
    <property type="molecule type" value="Genomic_DNA"/>
</dbReference>
<organism evidence="2 3">
    <name type="scientific">Phytophthora cactorum</name>
    <dbReference type="NCBI Taxonomy" id="29920"/>
    <lineage>
        <taxon>Eukaryota</taxon>
        <taxon>Sar</taxon>
        <taxon>Stramenopiles</taxon>
        <taxon>Oomycota</taxon>
        <taxon>Peronosporomycetes</taxon>
        <taxon>Peronosporales</taxon>
        <taxon>Peronosporaceae</taxon>
        <taxon>Phytophthora</taxon>
    </lineage>
</organism>
<dbReference type="Proteomes" id="UP000251314">
    <property type="component" value="Unassembled WGS sequence"/>
</dbReference>
<dbReference type="AlphaFoldDB" id="A0A329RZT3"/>
<gene>
    <name evidence="2" type="ORF">PC110_g13459</name>
    <name evidence="1" type="ORF">PC117_g9565</name>
</gene>
<comment type="caution">
    <text evidence="2">The sequence shown here is derived from an EMBL/GenBank/DDBJ whole genome shotgun (WGS) entry which is preliminary data.</text>
</comment>
<dbReference type="EMBL" id="MJFZ01000384">
    <property type="protein sequence ID" value="RAW30193.1"/>
    <property type="molecule type" value="Genomic_DNA"/>
</dbReference>
<reference evidence="1" key="2">
    <citation type="submission" date="2018-10" db="EMBL/GenBank/DDBJ databases">
        <title>Effector identification in a new, highly contiguous assembly of the strawberry crown rot pathogen Phytophthora cactorum.</title>
        <authorList>
            <person name="Armitage A.D."/>
            <person name="Nellist C.F."/>
            <person name="Bates H."/>
            <person name="Vickerstaff R.J."/>
            <person name="Harrison R.J."/>
        </authorList>
    </citation>
    <scope>NUCLEOTIDE SEQUENCE</scope>
    <source>
        <strain evidence="1">4040</strain>
    </source>
</reference>
<dbReference type="STRING" id="29920.A0A329RZT3"/>
<reference evidence="2 3" key="1">
    <citation type="submission" date="2018-01" db="EMBL/GenBank/DDBJ databases">
        <title>Draft genome of the strawberry crown rot pathogen Phytophthora cactorum.</title>
        <authorList>
            <person name="Armitage A.D."/>
            <person name="Lysoe E."/>
            <person name="Nellist C.F."/>
            <person name="Harrison R.J."/>
            <person name="Brurberg M.B."/>
        </authorList>
    </citation>
    <scope>NUCLEOTIDE SEQUENCE [LARGE SCALE GENOMIC DNA]</scope>
    <source>
        <strain evidence="2 3">10300</strain>
    </source>
</reference>
<evidence type="ECO:0000313" key="1">
    <source>
        <dbReference type="EMBL" id="KAG2943089.1"/>
    </source>
</evidence>
<accession>A0A329RZT3</accession>
<evidence type="ECO:0000313" key="3">
    <source>
        <dbReference type="Proteomes" id="UP000251314"/>
    </source>
</evidence>
<sequence>MMLFVPPGLALDASSSAYKDKVLALGTKAQENALGFLNAYGSSAVAGGTALKALRQLHKQCKRDEQIAQFHELVDSDGVVDPTPPSAFPTFVRRRPSK</sequence>
<dbReference type="Proteomes" id="UP000736787">
    <property type="component" value="Unassembled WGS sequence"/>
</dbReference>
<name>A0A329RZT3_9STRA</name>
<evidence type="ECO:0000313" key="2">
    <source>
        <dbReference type="EMBL" id="RAW30193.1"/>
    </source>
</evidence>
<protein>
    <submittedName>
        <fullName evidence="2">Uncharacterized protein</fullName>
    </submittedName>
</protein>
<dbReference type="OrthoDB" id="122252at2759"/>
<keyword evidence="3" id="KW-1185">Reference proteome</keyword>